<proteinExistence type="predicted"/>
<dbReference type="EMBL" id="LGRX02017389">
    <property type="protein sequence ID" value="KAK3260836.1"/>
    <property type="molecule type" value="Genomic_DNA"/>
</dbReference>
<keyword evidence="2" id="KW-1185">Reference proteome</keyword>
<comment type="caution">
    <text evidence="1">The sequence shown here is derived from an EMBL/GenBank/DDBJ whole genome shotgun (WGS) entry which is preliminary data.</text>
</comment>
<reference evidence="1 2" key="1">
    <citation type="journal article" date="2015" name="Genome Biol. Evol.">
        <title>Comparative Genomics of a Bacterivorous Green Alga Reveals Evolutionary Causalities and Consequences of Phago-Mixotrophic Mode of Nutrition.</title>
        <authorList>
            <person name="Burns J.A."/>
            <person name="Paasch A."/>
            <person name="Narechania A."/>
            <person name="Kim E."/>
        </authorList>
    </citation>
    <scope>NUCLEOTIDE SEQUENCE [LARGE SCALE GENOMIC DNA]</scope>
    <source>
        <strain evidence="1 2">PLY_AMNH</strain>
    </source>
</reference>
<protein>
    <submittedName>
        <fullName evidence="1">Uncharacterized protein</fullName>
    </submittedName>
</protein>
<sequence>MCVGGPISRRLTTVCCSVRPGLGELTRMALALARAKYWKSATKGGHMPEELGWAGRGHPPGRTGFVILDVKEENMFLDQVSSGGARQMRVVLIDLNLRPSHMDDSQAIWFNVRRSLFKIFQHVAGLEDTDDIQAFPFAASTAKKMAELGMDELHTQPGMLKWMEHCNWGVFGNVEDKVRRAAADVLRGLASRDACDTELGHIGFLPFLVDDEIHSKHWDTIPEYFSRLPNYTELE</sequence>
<dbReference type="AlphaFoldDB" id="A0AAE0KU57"/>
<evidence type="ECO:0000313" key="2">
    <source>
        <dbReference type="Proteomes" id="UP001190700"/>
    </source>
</evidence>
<evidence type="ECO:0000313" key="1">
    <source>
        <dbReference type="EMBL" id="KAK3260836.1"/>
    </source>
</evidence>
<gene>
    <name evidence="1" type="ORF">CYMTET_30230</name>
</gene>
<name>A0AAE0KU57_9CHLO</name>
<organism evidence="1 2">
    <name type="scientific">Cymbomonas tetramitiformis</name>
    <dbReference type="NCBI Taxonomy" id="36881"/>
    <lineage>
        <taxon>Eukaryota</taxon>
        <taxon>Viridiplantae</taxon>
        <taxon>Chlorophyta</taxon>
        <taxon>Pyramimonadophyceae</taxon>
        <taxon>Pyramimonadales</taxon>
        <taxon>Pyramimonadaceae</taxon>
        <taxon>Cymbomonas</taxon>
    </lineage>
</organism>
<dbReference type="Proteomes" id="UP001190700">
    <property type="component" value="Unassembled WGS sequence"/>
</dbReference>
<accession>A0AAE0KU57</accession>